<dbReference type="STRING" id="1611254.A0A2G5TPR4"/>
<dbReference type="Pfam" id="PF00104">
    <property type="entry name" value="Hormone_recep"/>
    <property type="match status" value="1"/>
</dbReference>
<evidence type="ECO:0000256" key="2">
    <source>
        <dbReference type="ARBA" id="ARBA00023163"/>
    </source>
</evidence>
<feature type="domain" description="NR LBD" evidence="5">
    <location>
        <begin position="47"/>
        <end position="88"/>
    </location>
</feature>
<protein>
    <recommendedName>
        <fullName evidence="5">NR LBD domain-containing protein</fullName>
    </recommendedName>
</protein>
<keyword evidence="2" id="KW-0804">Transcription</keyword>
<keyword evidence="3" id="KW-0675">Receptor</keyword>
<name>A0A2G5TPR4_9PELO</name>
<dbReference type="OrthoDB" id="10328684at2759"/>
<keyword evidence="1" id="KW-0805">Transcription regulation</keyword>
<organism evidence="6 7">
    <name type="scientific">Caenorhabditis nigoni</name>
    <dbReference type="NCBI Taxonomy" id="1611254"/>
    <lineage>
        <taxon>Eukaryota</taxon>
        <taxon>Metazoa</taxon>
        <taxon>Ecdysozoa</taxon>
        <taxon>Nematoda</taxon>
        <taxon>Chromadorea</taxon>
        <taxon>Rhabditida</taxon>
        <taxon>Rhabditina</taxon>
        <taxon>Rhabditomorpha</taxon>
        <taxon>Rhabditoidea</taxon>
        <taxon>Rhabditidae</taxon>
        <taxon>Peloderinae</taxon>
        <taxon>Caenorhabditis</taxon>
    </lineage>
</organism>
<evidence type="ECO:0000256" key="1">
    <source>
        <dbReference type="ARBA" id="ARBA00023015"/>
    </source>
</evidence>
<dbReference type="EMBL" id="PDUG01000005">
    <property type="protein sequence ID" value="PIC29274.1"/>
    <property type="molecule type" value="Genomic_DNA"/>
</dbReference>
<reference evidence="7" key="1">
    <citation type="submission" date="2017-10" db="EMBL/GenBank/DDBJ databases">
        <title>Rapid genome shrinkage in a self-fertile nematode reveals novel sperm competition proteins.</title>
        <authorList>
            <person name="Yin D."/>
            <person name="Schwarz E.M."/>
            <person name="Thomas C.G."/>
            <person name="Felde R.L."/>
            <person name="Korf I.F."/>
            <person name="Cutter A.D."/>
            <person name="Schartner C.M."/>
            <person name="Ralston E.J."/>
            <person name="Meyer B.J."/>
            <person name="Haag E.S."/>
        </authorList>
    </citation>
    <scope>NUCLEOTIDE SEQUENCE [LARGE SCALE GENOMIC DNA]</scope>
    <source>
        <strain evidence="7">JU1422</strain>
    </source>
</reference>
<dbReference type="InterPro" id="IPR051152">
    <property type="entry name" value="C.elegans_Orphan_NR"/>
</dbReference>
<accession>A0A2G5TPR4</accession>
<comment type="caution">
    <text evidence="6">The sequence shown here is derived from an EMBL/GenBank/DDBJ whole genome shotgun (WGS) entry which is preliminary data.</text>
</comment>
<dbReference type="PANTHER" id="PTHR45680">
    <property type="entry name" value="NUCLEAR HORMONE RECEPTOR FAMILY"/>
    <property type="match status" value="1"/>
</dbReference>
<keyword evidence="7" id="KW-1185">Reference proteome</keyword>
<evidence type="ECO:0000256" key="4">
    <source>
        <dbReference type="SAM" id="MobiDB-lite"/>
    </source>
</evidence>
<evidence type="ECO:0000256" key="3">
    <source>
        <dbReference type="ARBA" id="ARBA00023170"/>
    </source>
</evidence>
<evidence type="ECO:0000313" key="7">
    <source>
        <dbReference type="Proteomes" id="UP000230233"/>
    </source>
</evidence>
<gene>
    <name evidence="6" type="primary">Cnig_chr_V.g20916</name>
    <name evidence="6" type="ORF">B9Z55_020916</name>
</gene>
<dbReference type="PANTHER" id="PTHR45680:SF30">
    <property type="entry name" value="NUCLEAR HORMONE RECEPTOR FAMILY"/>
    <property type="match status" value="1"/>
</dbReference>
<feature type="compositionally biased region" description="Polar residues" evidence="4">
    <location>
        <begin position="31"/>
        <end position="41"/>
    </location>
</feature>
<evidence type="ECO:0000259" key="5">
    <source>
        <dbReference type="Pfam" id="PF00104"/>
    </source>
</evidence>
<proteinExistence type="predicted"/>
<dbReference type="AlphaFoldDB" id="A0A2G5TPR4"/>
<sequence>MGMKADKVQWNRETNARDTDVDQHKEDQRKFSWTSEPSTNDSKTENEFLDEISNELHEYYRAKQIENYTSRILKMVKIVWAMKRIHEDDACGNFVKK</sequence>
<feature type="compositionally biased region" description="Basic and acidic residues" evidence="4">
    <location>
        <begin position="1"/>
        <end position="30"/>
    </location>
</feature>
<feature type="region of interest" description="Disordered" evidence="4">
    <location>
        <begin position="1"/>
        <end position="46"/>
    </location>
</feature>
<evidence type="ECO:0000313" key="6">
    <source>
        <dbReference type="EMBL" id="PIC29274.1"/>
    </source>
</evidence>
<dbReference type="InterPro" id="IPR000536">
    <property type="entry name" value="Nucl_hrmn_rcpt_lig-bd"/>
</dbReference>
<dbReference type="Proteomes" id="UP000230233">
    <property type="component" value="Chromosome V"/>
</dbReference>